<dbReference type="AlphaFoldDB" id="A0A834SKW3"/>
<dbReference type="PANTHER" id="PTHR33431:SF12">
    <property type="entry name" value="HIGH MOBILITY GROUP BOX PROTEIN, PUTATIVE (DUF1635)-RELATED"/>
    <property type="match status" value="1"/>
</dbReference>
<accession>A0A834SKW3</accession>
<organism evidence="1 2">
    <name type="scientific">Senna tora</name>
    <dbReference type="NCBI Taxonomy" id="362788"/>
    <lineage>
        <taxon>Eukaryota</taxon>
        <taxon>Viridiplantae</taxon>
        <taxon>Streptophyta</taxon>
        <taxon>Embryophyta</taxon>
        <taxon>Tracheophyta</taxon>
        <taxon>Spermatophyta</taxon>
        <taxon>Magnoliopsida</taxon>
        <taxon>eudicotyledons</taxon>
        <taxon>Gunneridae</taxon>
        <taxon>Pentapetalae</taxon>
        <taxon>rosids</taxon>
        <taxon>fabids</taxon>
        <taxon>Fabales</taxon>
        <taxon>Fabaceae</taxon>
        <taxon>Caesalpinioideae</taxon>
        <taxon>Cassia clade</taxon>
        <taxon>Senna</taxon>
    </lineage>
</organism>
<reference evidence="1" key="1">
    <citation type="submission" date="2020-09" db="EMBL/GenBank/DDBJ databases">
        <title>Genome-Enabled Discovery of Anthraquinone Biosynthesis in Senna tora.</title>
        <authorList>
            <person name="Kang S.-H."/>
            <person name="Pandey R.P."/>
            <person name="Lee C.-M."/>
            <person name="Sim J.-S."/>
            <person name="Jeong J.-T."/>
            <person name="Choi B.-S."/>
            <person name="Jung M."/>
            <person name="Ginzburg D."/>
            <person name="Zhao K."/>
            <person name="Won S.Y."/>
            <person name="Oh T.-J."/>
            <person name="Yu Y."/>
            <person name="Kim N.-H."/>
            <person name="Lee O.R."/>
            <person name="Lee T.-H."/>
            <person name="Bashyal P."/>
            <person name="Kim T.-S."/>
            <person name="Lee W.-H."/>
            <person name="Kawkins C."/>
            <person name="Kim C.-K."/>
            <person name="Kim J.S."/>
            <person name="Ahn B.O."/>
            <person name="Rhee S.Y."/>
            <person name="Sohng J.K."/>
        </authorList>
    </citation>
    <scope>NUCLEOTIDE SEQUENCE</scope>
    <source>
        <tissue evidence="1">Leaf</tissue>
    </source>
</reference>
<evidence type="ECO:0000313" key="1">
    <source>
        <dbReference type="EMBL" id="KAF7805501.1"/>
    </source>
</evidence>
<dbReference type="InterPro" id="IPR012862">
    <property type="entry name" value="DUF1635"/>
</dbReference>
<keyword evidence="2" id="KW-1185">Reference proteome</keyword>
<dbReference type="EMBL" id="JAAIUW010000012">
    <property type="protein sequence ID" value="KAF7805501.1"/>
    <property type="molecule type" value="Genomic_DNA"/>
</dbReference>
<sequence length="267" mass="29115">MEALGSMWAYESESIEELKQKLLEATVELESANKLKMELFDLLEVVYHERDELREELSNVLHKLSTTSSPNIPEDAVPRVFPECLVAVAANTTTKANSSITESNSLSYGTPESFLDAVSSPEFSNINNVVGVDNTECYDPASVLIESLVRGKPLPEKGKLLQAVMESGPLLQTLLVAGPLPSWRNPPPLQPIKVPPFAINKDFDSSASFSWVDVKPHISPSNSDSVLNFAANNNGNPSGSLNYASWQSALGASTLNYQLPPSKRQRV</sequence>
<dbReference type="Pfam" id="PF07795">
    <property type="entry name" value="DUF1635"/>
    <property type="match status" value="1"/>
</dbReference>
<dbReference type="PANTHER" id="PTHR33431">
    <property type="entry name" value="ENABLED-LIKE PROTEIN (DUF1635)"/>
    <property type="match status" value="1"/>
</dbReference>
<name>A0A834SKW3_9FABA</name>
<comment type="caution">
    <text evidence="1">The sequence shown here is derived from an EMBL/GenBank/DDBJ whole genome shotgun (WGS) entry which is preliminary data.</text>
</comment>
<evidence type="ECO:0000313" key="2">
    <source>
        <dbReference type="Proteomes" id="UP000634136"/>
    </source>
</evidence>
<proteinExistence type="predicted"/>
<protein>
    <submittedName>
        <fullName evidence="1">Uncharacterized protein</fullName>
    </submittedName>
</protein>
<dbReference type="Proteomes" id="UP000634136">
    <property type="component" value="Unassembled WGS sequence"/>
</dbReference>
<dbReference type="OrthoDB" id="778241at2759"/>
<gene>
    <name evidence="1" type="ORF">G2W53_037662</name>
</gene>